<sequence length="170" mass="18976">MVTPMKLVHVSRSITGRLVTCFNASPSSLGYCSQNWVLDRRWQMIVFGGVHTQFIKEPTNALFERWRPGHKNFISCGECTITLEGVALQLGLPVDGSVITGSVVIPGKEDLCEAFLGKVPNKFQGGQIEIRWLQDNFKYLPHKVTNVVKEQYAGVFILRLIGGILMPKKS</sequence>
<protein>
    <recommendedName>
        <fullName evidence="1">Aminotransferase-like plant mobile domain-containing protein</fullName>
    </recommendedName>
</protein>
<gene>
    <name evidence="2" type="ORF">PVK06_043415</name>
</gene>
<reference evidence="2 3" key="1">
    <citation type="submission" date="2023-03" db="EMBL/GenBank/DDBJ databases">
        <title>WGS of Gossypium arboreum.</title>
        <authorList>
            <person name="Yu D."/>
        </authorList>
    </citation>
    <scope>NUCLEOTIDE SEQUENCE [LARGE SCALE GENOMIC DNA]</scope>
    <source>
        <tissue evidence="2">Leaf</tissue>
    </source>
</reference>
<evidence type="ECO:0000259" key="1">
    <source>
        <dbReference type="Pfam" id="PF10536"/>
    </source>
</evidence>
<accession>A0ABR0MQG3</accession>
<evidence type="ECO:0000313" key="3">
    <source>
        <dbReference type="Proteomes" id="UP001358586"/>
    </source>
</evidence>
<dbReference type="InterPro" id="IPR044824">
    <property type="entry name" value="MAIN-like"/>
</dbReference>
<dbReference type="Proteomes" id="UP001358586">
    <property type="component" value="Chromosome 12"/>
</dbReference>
<evidence type="ECO:0000313" key="2">
    <source>
        <dbReference type="EMBL" id="KAK5775517.1"/>
    </source>
</evidence>
<proteinExistence type="predicted"/>
<keyword evidence="3" id="KW-1185">Reference proteome</keyword>
<organism evidence="2 3">
    <name type="scientific">Gossypium arboreum</name>
    <name type="common">Tree cotton</name>
    <name type="synonym">Gossypium nanking</name>
    <dbReference type="NCBI Taxonomy" id="29729"/>
    <lineage>
        <taxon>Eukaryota</taxon>
        <taxon>Viridiplantae</taxon>
        <taxon>Streptophyta</taxon>
        <taxon>Embryophyta</taxon>
        <taxon>Tracheophyta</taxon>
        <taxon>Spermatophyta</taxon>
        <taxon>Magnoliopsida</taxon>
        <taxon>eudicotyledons</taxon>
        <taxon>Gunneridae</taxon>
        <taxon>Pentapetalae</taxon>
        <taxon>rosids</taxon>
        <taxon>malvids</taxon>
        <taxon>Malvales</taxon>
        <taxon>Malvaceae</taxon>
        <taxon>Malvoideae</taxon>
        <taxon>Gossypium</taxon>
    </lineage>
</organism>
<comment type="caution">
    <text evidence="2">The sequence shown here is derived from an EMBL/GenBank/DDBJ whole genome shotgun (WGS) entry which is preliminary data.</text>
</comment>
<dbReference type="PANTHER" id="PTHR46033">
    <property type="entry name" value="PROTEIN MAIN-LIKE 2"/>
    <property type="match status" value="1"/>
</dbReference>
<name>A0ABR0MQG3_GOSAR</name>
<dbReference type="InterPro" id="IPR019557">
    <property type="entry name" value="AminoTfrase-like_pln_mobile"/>
</dbReference>
<dbReference type="EMBL" id="JARKNE010000012">
    <property type="protein sequence ID" value="KAK5775517.1"/>
    <property type="molecule type" value="Genomic_DNA"/>
</dbReference>
<dbReference type="PANTHER" id="PTHR46033:SF8">
    <property type="entry name" value="PROTEIN MAINTENANCE OF MERISTEMS-LIKE"/>
    <property type="match status" value="1"/>
</dbReference>
<feature type="domain" description="Aminotransferase-like plant mobile" evidence="1">
    <location>
        <begin position="60"/>
        <end position="170"/>
    </location>
</feature>
<dbReference type="Pfam" id="PF10536">
    <property type="entry name" value="PMD"/>
    <property type="match status" value="1"/>
</dbReference>